<gene>
    <name evidence="1" type="ORF">ABZ510_06830</name>
</gene>
<proteinExistence type="predicted"/>
<organism evidence="1 2">
    <name type="scientific">Nocardia rhamnosiphila</name>
    <dbReference type="NCBI Taxonomy" id="426716"/>
    <lineage>
        <taxon>Bacteria</taxon>
        <taxon>Bacillati</taxon>
        <taxon>Actinomycetota</taxon>
        <taxon>Actinomycetes</taxon>
        <taxon>Mycobacteriales</taxon>
        <taxon>Nocardiaceae</taxon>
        <taxon>Nocardia</taxon>
    </lineage>
</organism>
<reference evidence="1 2" key="1">
    <citation type="submission" date="2024-06" db="EMBL/GenBank/DDBJ databases">
        <title>The Natural Products Discovery Center: Release of the First 8490 Sequenced Strains for Exploring Actinobacteria Biosynthetic Diversity.</title>
        <authorList>
            <person name="Kalkreuter E."/>
            <person name="Kautsar S.A."/>
            <person name="Yang D."/>
            <person name="Bader C.D."/>
            <person name="Teijaro C.N."/>
            <person name="Fluegel L."/>
            <person name="Davis C.M."/>
            <person name="Simpson J.R."/>
            <person name="Lauterbach L."/>
            <person name="Steele A.D."/>
            <person name="Gui C."/>
            <person name="Meng S."/>
            <person name="Li G."/>
            <person name="Viehrig K."/>
            <person name="Ye F."/>
            <person name="Su P."/>
            <person name="Kiefer A.F."/>
            <person name="Nichols A."/>
            <person name="Cepeda A.J."/>
            <person name="Yan W."/>
            <person name="Fan B."/>
            <person name="Jiang Y."/>
            <person name="Adhikari A."/>
            <person name="Zheng C.-J."/>
            <person name="Schuster L."/>
            <person name="Cowan T.M."/>
            <person name="Smanski M.J."/>
            <person name="Chevrette M.G."/>
            <person name="De Carvalho L.P.S."/>
            <person name="Shen B."/>
        </authorList>
    </citation>
    <scope>NUCLEOTIDE SEQUENCE [LARGE SCALE GENOMIC DNA]</scope>
    <source>
        <strain evidence="1 2">NPDC019708</strain>
    </source>
</reference>
<dbReference type="Proteomes" id="UP001550628">
    <property type="component" value="Unassembled WGS sequence"/>
</dbReference>
<protein>
    <recommendedName>
        <fullName evidence="3">Transcriptional regulator</fullName>
    </recommendedName>
</protein>
<dbReference type="EMBL" id="JBEYBF010000003">
    <property type="protein sequence ID" value="MEU1951560.1"/>
    <property type="molecule type" value="Genomic_DNA"/>
</dbReference>
<sequence>MTPPASRGPVDTGRLVLHSLRCIGHAGVARLAAVTGIPEPVVEAELIALSVNGLVTHSSGDFGGWGPTDAGRVLNAEQIAHELDTTKTGDAVTAAYHRFLTLNREMLDLCTAWQMRSAHGIVTANDHTDPGYDARILDRLTDLDTRAQRVCAHLSAALPRFRRYGPRLADALARARAGEPEYVATDTSSYHTVWFQLHEDLLVTLGIPRF</sequence>
<evidence type="ECO:0000313" key="1">
    <source>
        <dbReference type="EMBL" id="MEU1951560.1"/>
    </source>
</evidence>
<evidence type="ECO:0008006" key="3">
    <source>
        <dbReference type="Google" id="ProtNLM"/>
    </source>
</evidence>
<dbReference type="RefSeq" id="WP_030519914.1">
    <property type="nucleotide sequence ID" value="NZ_JBEYBD010000001.1"/>
</dbReference>
<accession>A0ABV2WL07</accession>
<keyword evidence="2" id="KW-1185">Reference proteome</keyword>
<comment type="caution">
    <text evidence="1">The sequence shown here is derived from an EMBL/GenBank/DDBJ whole genome shotgun (WGS) entry which is preliminary data.</text>
</comment>
<evidence type="ECO:0000313" key="2">
    <source>
        <dbReference type="Proteomes" id="UP001550628"/>
    </source>
</evidence>
<dbReference type="GeneID" id="96242296"/>
<name>A0ABV2WL07_9NOCA</name>